<gene>
    <name evidence="8" type="primary">mobA</name>
    <name evidence="10" type="ORF">QE404_002038</name>
</gene>
<feature type="binding site" evidence="8">
    <location>
        <begin position="17"/>
        <end position="19"/>
    </location>
    <ligand>
        <name>GTP</name>
        <dbReference type="ChEBI" id="CHEBI:37565"/>
    </ligand>
</feature>
<comment type="caution">
    <text evidence="10">The sequence shown here is derived from an EMBL/GenBank/DDBJ whole genome shotgun (WGS) entry which is preliminary data.</text>
</comment>
<accession>A0ABU0TIS6</accession>
<evidence type="ECO:0000256" key="7">
    <source>
        <dbReference type="ARBA" id="ARBA00023150"/>
    </source>
</evidence>
<feature type="binding site" evidence="8">
    <location>
        <position position="29"/>
    </location>
    <ligand>
        <name>GTP</name>
        <dbReference type="ChEBI" id="CHEBI:37565"/>
    </ligand>
</feature>
<comment type="subcellular location">
    <subcellularLocation>
        <location evidence="8">Cytoplasm</location>
    </subcellularLocation>
</comment>
<comment type="caution">
    <text evidence="8">Lacks conserved residue(s) required for the propagation of feature annotation.</text>
</comment>
<proteinExistence type="inferred from homology"/>
<evidence type="ECO:0000313" key="10">
    <source>
        <dbReference type="EMBL" id="MDQ1096891.1"/>
    </source>
</evidence>
<dbReference type="PANTHER" id="PTHR19136:SF81">
    <property type="entry name" value="MOLYBDENUM COFACTOR GUANYLYLTRANSFERASE"/>
    <property type="match status" value="1"/>
</dbReference>
<dbReference type="PANTHER" id="PTHR19136">
    <property type="entry name" value="MOLYBDENUM COFACTOR GUANYLYLTRANSFERASE"/>
    <property type="match status" value="1"/>
</dbReference>
<comment type="catalytic activity">
    <reaction evidence="8">
        <text>Mo-molybdopterin + GTP + H(+) = Mo-molybdopterin guanine dinucleotide + diphosphate</text>
        <dbReference type="Rhea" id="RHEA:34243"/>
        <dbReference type="ChEBI" id="CHEBI:15378"/>
        <dbReference type="ChEBI" id="CHEBI:33019"/>
        <dbReference type="ChEBI" id="CHEBI:37565"/>
        <dbReference type="ChEBI" id="CHEBI:71302"/>
        <dbReference type="ChEBI" id="CHEBI:71310"/>
        <dbReference type="EC" id="2.7.7.77"/>
    </reaction>
</comment>
<evidence type="ECO:0000256" key="2">
    <source>
        <dbReference type="ARBA" id="ARBA00022679"/>
    </source>
</evidence>
<dbReference type="InterPro" id="IPR029044">
    <property type="entry name" value="Nucleotide-diphossugar_trans"/>
</dbReference>
<keyword evidence="10" id="KW-0548">Nucleotidyltransferase</keyword>
<feature type="binding site" evidence="8">
    <location>
        <position position="104"/>
    </location>
    <ligand>
        <name>GTP</name>
        <dbReference type="ChEBI" id="CHEBI:37565"/>
    </ligand>
</feature>
<dbReference type="EMBL" id="JAUTAL010000001">
    <property type="protein sequence ID" value="MDQ1096891.1"/>
    <property type="molecule type" value="Genomic_DNA"/>
</dbReference>
<dbReference type="HAMAP" id="MF_00316">
    <property type="entry name" value="MobA"/>
    <property type="match status" value="1"/>
</dbReference>
<keyword evidence="11" id="KW-1185">Reference proteome</keyword>
<keyword evidence="3 8" id="KW-0479">Metal-binding</keyword>
<reference evidence="10 11" key="1">
    <citation type="submission" date="2023-07" db="EMBL/GenBank/DDBJ databases">
        <title>Functional and genomic diversity of the sorghum phyllosphere microbiome.</title>
        <authorList>
            <person name="Shade A."/>
        </authorList>
    </citation>
    <scope>NUCLEOTIDE SEQUENCE [LARGE SCALE GENOMIC DNA]</scope>
    <source>
        <strain evidence="10 11">SORGH_AS_1064</strain>
    </source>
</reference>
<protein>
    <recommendedName>
        <fullName evidence="8">Probable molybdenum cofactor guanylyltransferase</fullName>
        <shortName evidence="8">MoCo guanylyltransferase</shortName>
        <ecNumber evidence="8">2.7.7.77</ecNumber>
    </recommendedName>
    <alternativeName>
        <fullName evidence="8">GTP:molybdopterin guanylyltransferase</fullName>
    </alternativeName>
    <alternativeName>
        <fullName evidence="8">Mo-MPT guanylyltransferase</fullName>
    </alternativeName>
    <alternativeName>
        <fullName evidence="8">Molybdopterin guanylyltransferase</fullName>
    </alternativeName>
    <alternativeName>
        <fullName evidence="8">Molybdopterin-guanine dinucleotide synthase</fullName>
        <shortName evidence="8">MGD synthase</shortName>
    </alternativeName>
</protein>
<organism evidence="10 11">
    <name type="scientific">Chryseobacterium camelliae</name>
    <dbReference type="NCBI Taxonomy" id="1265445"/>
    <lineage>
        <taxon>Bacteria</taxon>
        <taxon>Pseudomonadati</taxon>
        <taxon>Bacteroidota</taxon>
        <taxon>Flavobacteriia</taxon>
        <taxon>Flavobacteriales</taxon>
        <taxon>Weeksellaceae</taxon>
        <taxon>Chryseobacterium group</taxon>
        <taxon>Chryseobacterium</taxon>
    </lineage>
</organism>
<keyword evidence="2 8" id="KW-0808">Transferase</keyword>
<name>A0ABU0TIS6_9FLAO</name>
<dbReference type="InterPro" id="IPR025877">
    <property type="entry name" value="MobA-like_NTP_Trfase"/>
</dbReference>
<evidence type="ECO:0000256" key="1">
    <source>
        <dbReference type="ARBA" id="ARBA00022490"/>
    </source>
</evidence>
<evidence type="ECO:0000256" key="5">
    <source>
        <dbReference type="ARBA" id="ARBA00022842"/>
    </source>
</evidence>
<evidence type="ECO:0000313" key="11">
    <source>
        <dbReference type="Proteomes" id="UP001225072"/>
    </source>
</evidence>
<feature type="domain" description="MobA-like NTP transferase" evidence="9">
    <location>
        <begin position="14"/>
        <end position="169"/>
    </location>
</feature>
<comment type="similarity">
    <text evidence="8">Belongs to the MobA family.</text>
</comment>
<evidence type="ECO:0000256" key="3">
    <source>
        <dbReference type="ARBA" id="ARBA00022723"/>
    </source>
</evidence>
<comment type="domain">
    <text evidence="8">The N-terminal domain determines nucleotide recognition and specific binding, while the C-terminal domain determines the specific binding to the target protein.</text>
</comment>
<dbReference type="Gene3D" id="3.90.550.10">
    <property type="entry name" value="Spore Coat Polysaccharide Biosynthesis Protein SpsA, Chain A"/>
    <property type="match status" value="1"/>
</dbReference>
<comment type="function">
    <text evidence="8">Transfers a GMP moiety from GTP to Mo-molybdopterin (Mo-MPT) cofactor (Moco or molybdenum cofactor) to form Mo-molybdopterin guanine dinucleotide (Mo-MGD) cofactor.</text>
</comment>
<evidence type="ECO:0000259" key="9">
    <source>
        <dbReference type="Pfam" id="PF12804"/>
    </source>
</evidence>
<dbReference type="Pfam" id="PF12804">
    <property type="entry name" value="NTP_transf_3"/>
    <property type="match status" value="1"/>
</dbReference>
<dbReference type="Proteomes" id="UP001225072">
    <property type="component" value="Unassembled WGS sequence"/>
</dbReference>
<dbReference type="SUPFAM" id="SSF53448">
    <property type="entry name" value="Nucleotide-diphospho-sugar transferases"/>
    <property type="match status" value="1"/>
</dbReference>
<dbReference type="InterPro" id="IPR013482">
    <property type="entry name" value="Molybde_CF_guanTrfase"/>
</dbReference>
<evidence type="ECO:0000256" key="6">
    <source>
        <dbReference type="ARBA" id="ARBA00023134"/>
    </source>
</evidence>
<evidence type="ECO:0000256" key="8">
    <source>
        <dbReference type="HAMAP-Rule" id="MF_00316"/>
    </source>
</evidence>
<feature type="binding site" evidence="8">
    <location>
        <position position="75"/>
    </location>
    <ligand>
        <name>GTP</name>
        <dbReference type="ChEBI" id="CHEBI:37565"/>
    </ligand>
</feature>
<sequence>MTLSTLPSSTTLNGLVLAGGKSSRMGIPKDTMNWHGKEQRYAAADLLANWCHEVYISCRPDQKADIDPAYRALTDIFSDMGPLSGILSAFQFQKDAAWLVVACDMPLLDKASLAILVRYRNTARIATTYESPADGFPEPLVTIWEPESYPLLTDFIHSGNRSPRRFLMQNDVLILKPEHPNALINTNTPEEADQVREMLKKRNMDGI</sequence>
<keyword evidence="6 8" id="KW-0342">GTP-binding</keyword>
<keyword evidence="5 8" id="KW-0460">Magnesium</keyword>
<dbReference type="RefSeq" id="WP_307450028.1">
    <property type="nucleotide sequence ID" value="NZ_JAUTAL010000001.1"/>
</dbReference>
<comment type="cofactor">
    <cofactor evidence="8">
        <name>Mg(2+)</name>
        <dbReference type="ChEBI" id="CHEBI:18420"/>
    </cofactor>
</comment>
<dbReference type="GO" id="GO:0061603">
    <property type="term" value="F:molybdenum cofactor guanylyltransferase activity"/>
    <property type="evidence" value="ECO:0007669"/>
    <property type="project" value="UniProtKB-EC"/>
</dbReference>
<dbReference type="CDD" id="cd02503">
    <property type="entry name" value="MobA"/>
    <property type="match status" value="1"/>
</dbReference>
<keyword evidence="7 8" id="KW-0501">Molybdenum cofactor biosynthesis</keyword>
<feature type="binding site" evidence="8">
    <location>
        <position position="104"/>
    </location>
    <ligand>
        <name>Mg(2+)</name>
        <dbReference type="ChEBI" id="CHEBI:18420"/>
    </ligand>
</feature>
<evidence type="ECO:0000256" key="4">
    <source>
        <dbReference type="ARBA" id="ARBA00022741"/>
    </source>
</evidence>
<dbReference type="EC" id="2.7.7.77" evidence="8"/>
<keyword evidence="1 8" id="KW-0963">Cytoplasm</keyword>
<keyword evidence="4 8" id="KW-0547">Nucleotide-binding</keyword>